<protein>
    <recommendedName>
        <fullName evidence="7">Tetratricopeptide repeat protein</fullName>
    </recommendedName>
</protein>
<dbReference type="Proteomes" id="UP001596107">
    <property type="component" value="Unassembled WGS sequence"/>
</dbReference>
<proteinExistence type="predicted"/>
<evidence type="ECO:0000256" key="4">
    <source>
        <dbReference type="SAM" id="SignalP"/>
    </source>
</evidence>
<evidence type="ECO:0000256" key="1">
    <source>
        <dbReference type="ARBA" id="ARBA00022737"/>
    </source>
</evidence>
<keyword evidence="6" id="KW-1185">Reference proteome</keyword>
<dbReference type="EMBL" id="JBHSNB010000003">
    <property type="protein sequence ID" value="MFC5586599.1"/>
    <property type="molecule type" value="Genomic_DNA"/>
</dbReference>
<dbReference type="InterPro" id="IPR011990">
    <property type="entry name" value="TPR-like_helical_dom_sf"/>
</dbReference>
<comment type="caution">
    <text evidence="5">The sequence shown here is derived from an EMBL/GenBank/DDBJ whole genome shotgun (WGS) entry which is preliminary data.</text>
</comment>
<evidence type="ECO:0008006" key="7">
    <source>
        <dbReference type="Google" id="ProtNLM"/>
    </source>
</evidence>
<keyword evidence="2 3" id="KW-0802">TPR repeat</keyword>
<dbReference type="InterPro" id="IPR019734">
    <property type="entry name" value="TPR_rpt"/>
</dbReference>
<gene>
    <name evidence="5" type="ORF">ACFPOD_15900</name>
</gene>
<dbReference type="InterPro" id="IPR047150">
    <property type="entry name" value="SGT"/>
</dbReference>
<reference evidence="6" key="1">
    <citation type="journal article" date="2019" name="Int. J. Syst. Evol. Microbiol.">
        <title>The Global Catalogue of Microorganisms (GCM) 10K type strain sequencing project: providing services to taxonomists for standard genome sequencing and annotation.</title>
        <authorList>
            <consortium name="The Broad Institute Genomics Platform"/>
            <consortium name="The Broad Institute Genome Sequencing Center for Infectious Disease"/>
            <person name="Wu L."/>
            <person name="Ma J."/>
        </authorList>
    </citation>
    <scope>NUCLEOTIDE SEQUENCE [LARGE SCALE GENOMIC DNA]</scope>
    <source>
        <strain evidence="6">JCM 3366</strain>
    </source>
</reference>
<keyword evidence="1" id="KW-0677">Repeat</keyword>
<evidence type="ECO:0000256" key="2">
    <source>
        <dbReference type="ARBA" id="ARBA00022803"/>
    </source>
</evidence>
<feature type="repeat" description="TPR" evidence="3">
    <location>
        <begin position="111"/>
        <end position="144"/>
    </location>
</feature>
<evidence type="ECO:0000313" key="6">
    <source>
        <dbReference type="Proteomes" id="UP001596107"/>
    </source>
</evidence>
<organism evidence="5 6">
    <name type="scientific">Nitratireductor kimnyeongensis</name>
    <dbReference type="NCBI Taxonomy" id="430679"/>
    <lineage>
        <taxon>Bacteria</taxon>
        <taxon>Pseudomonadati</taxon>
        <taxon>Pseudomonadota</taxon>
        <taxon>Alphaproteobacteria</taxon>
        <taxon>Hyphomicrobiales</taxon>
        <taxon>Phyllobacteriaceae</taxon>
        <taxon>Nitratireductor</taxon>
    </lineage>
</organism>
<dbReference type="Gene3D" id="1.25.40.10">
    <property type="entry name" value="Tetratricopeptide repeat domain"/>
    <property type="match status" value="1"/>
</dbReference>
<dbReference type="SUPFAM" id="SSF48452">
    <property type="entry name" value="TPR-like"/>
    <property type="match status" value="1"/>
</dbReference>
<name>A0ABW0TCK7_9HYPH</name>
<sequence length="197" mass="21834">MARFMIAFFAAVLMGLPTTQAAEGSKTLSGIETLVPDRQARLDALFLDLKKETNERAARRIALRIGETWANSGSDTANLLIGWANDAMKAEKFSVALDFLDQVVMLFPDYAEGWNRRATVHFMMNDYSRSMADISRTLELEPRHFGALAGMARILQATGRQEQALTAYEQVLNIYPMLRSAQNAVAEISDELAGQGI</sequence>
<dbReference type="RefSeq" id="WP_223022007.1">
    <property type="nucleotide sequence ID" value="NZ_CP078143.1"/>
</dbReference>
<dbReference type="PANTHER" id="PTHR45831">
    <property type="entry name" value="LD24721P"/>
    <property type="match status" value="1"/>
</dbReference>
<keyword evidence="4" id="KW-0732">Signal</keyword>
<feature type="signal peptide" evidence="4">
    <location>
        <begin position="1"/>
        <end position="21"/>
    </location>
</feature>
<feature type="chain" id="PRO_5045457063" description="Tetratricopeptide repeat protein" evidence="4">
    <location>
        <begin position="22"/>
        <end position="197"/>
    </location>
</feature>
<accession>A0ABW0TCK7</accession>
<evidence type="ECO:0000313" key="5">
    <source>
        <dbReference type="EMBL" id="MFC5586599.1"/>
    </source>
</evidence>
<dbReference type="SMART" id="SM00028">
    <property type="entry name" value="TPR"/>
    <property type="match status" value="3"/>
</dbReference>
<dbReference type="PANTHER" id="PTHR45831:SF2">
    <property type="entry name" value="LD24721P"/>
    <property type="match status" value="1"/>
</dbReference>
<evidence type="ECO:0000256" key="3">
    <source>
        <dbReference type="PROSITE-ProRule" id="PRU00339"/>
    </source>
</evidence>
<dbReference type="PROSITE" id="PS50005">
    <property type="entry name" value="TPR"/>
    <property type="match status" value="1"/>
</dbReference>